<dbReference type="InterPro" id="IPR023213">
    <property type="entry name" value="CAT-like_dom_sf"/>
</dbReference>
<sequence>MSSPTVGTPVSGIRISSVVPGKVTGDDVDYPLANMSLALKLHYIRGVYFFSAQAVEGLTISDLKKPMFPWLAFFYTSSGRIRRSETGRPFIKCNDSGVRIVEAFCDKTIEELLEVERNEDRHFSVDSFLAHDQVLGPDLGFSPLIYIQFTRFKCGGMSVGLSWAHVLGDPFSASTFINMWGQYMKGHVPLPSKSLHMPPHKEPEYPLSTAIREPFSLKRVDPVGDYWLTTNNCKMETHCFLFTAKQLDNIVSNIFDLVRPVKISHFEIISAMIWKSLSKVRGDSGPKIVTICTRNSCTNESDGNEVPSNKMVFSIVRTDFHPAKGDLHELAALIADKQEEENSLIEEAVDSGNGDYIAYGTNLTFVSLEEADIYGLELKEHKPVFAYYTIKGVGDEGAVLVLPGKSNGSRAVTVILPESRLADLKNELRKEWGIV</sequence>
<accession>A0A2C9WFC5</accession>
<gene>
    <name evidence="2" type="ORF">MANES_02G144500v8</name>
</gene>
<evidence type="ECO:0000256" key="1">
    <source>
        <dbReference type="ARBA" id="ARBA00009861"/>
    </source>
</evidence>
<evidence type="ECO:0000313" key="2">
    <source>
        <dbReference type="EMBL" id="OAY58033.1"/>
    </source>
</evidence>
<dbReference type="InterPro" id="IPR050317">
    <property type="entry name" value="Plant_Fungal_Acyltransferase"/>
</dbReference>
<comment type="caution">
    <text evidence="2">The sequence shown here is derived from an EMBL/GenBank/DDBJ whole genome shotgun (WGS) entry which is preliminary data.</text>
</comment>
<dbReference type="PANTHER" id="PTHR31642:SF259">
    <property type="entry name" value="PROTEIN ECERIFERUM 2"/>
    <property type="match status" value="1"/>
</dbReference>
<dbReference type="Pfam" id="PF02458">
    <property type="entry name" value="Transferase"/>
    <property type="match status" value="1"/>
</dbReference>
<keyword evidence="3" id="KW-1185">Reference proteome</keyword>
<dbReference type="EMBL" id="CM004388">
    <property type="protein sequence ID" value="OAY58033.1"/>
    <property type="molecule type" value="Genomic_DNA"/>
</dbReference>
<name>A0A2C9WFC5_MANES</name>
<dbReference type="PANTHER" id="PTHR31642">
    <property type="entry name" value="TRICHOTHECENE 3-O-ACETYLTRANSFERASE"/>
    <property type="match status" value="1"/>
</dbReference>
<evidence type="ECO:0000313" key="3">
    <source>
        <dbReference type="Proteomes" id="UP000091857"/>
    </source>
</evidence>
<reference evidence="3" key="1">
    <citation type="journal article" date="2016" name="Nat. Biotechnol.">
        <title>Sequencing wild and cultivated cassava and related species reveals extensive interspecific hybridization and genetic diversity.</title>
        <authorList>
            <person name="Bredeson J.V."/>
            <person name="Lyons J.B."/>
            <person name="Prochnik S.E."/>
            <person name="Wu G.A."/>
            <person name="Ha C.M."/>
            <person name="Edsinger-Gonzales E."/>
            <person name="Grimwood J."/>
            <person name="Schmutz J."/>
            <person name="Rabbi I.Y."/>
            <person name="Egesi C."/>
            <person name="Nauluvula P."/>
            <person name="Lebot V."/>
            <person name="Ndunguru J."/>
            <person name="Mkamilo G."/>
            <person name="Bart R.S."/>
            <person name="Setter T.L."/>
            <person name="Gleadow R.M."/>
            <person name="Kulakow P."/>
            <person name="Ferguson M.E."/>
            <person name="Rounsley S."/>
            <person name="Rokhsar D.S."/>
        </authorList>
    </citation>
    <scope>NUCLEOTIDE SEQUENCE [LARGE SCALE GENOMIC DNA]</scope>
    <source>
        <strain evidence="3">cv. AM560-2</strain>
    </source>
</reference>
<dbReference type="Gramene" id="Manes.02G144500.1.v8.1">
    <property type="protein sequence ID" value="Manes.02G144500.1.v8.1.CDS"/>
    <property type="gene ID" value="Manes.02G144500.v8.1"/>
</dbReference>
<dbReference type="Proteomes" id="UP000091857">
    <property type="component" value="Chromosome 2"/>
</dbReference>
<proteinExistence type="inferred from homology"/>
<dbReference type="STRING" id="3983.A0A2C9WFC5"/>
<dbReference type="GO" id="GO:0016747">
    <property type="term" value="F:acyltransferase activity, transferring groups other than amino-acyl groups"/>
    <property type="evidence" value="ECO:0000318"/>
    <property type="project" value="GO_Central"/>
</dbReference>
<comment type="similarity">
    <text evidence="1">Belongs to the plant acyltransferase family.</text>
</comment>
<organism evidence="2 3">
    <name type="scientific">Manihot esculenta</name>
    <name type="common">Cassava</name>
    <name type="synonym">Jatropha manihot</name>
    <dbReference type="NCBI Taxonomy" id="3983"/>
    <lineage>
        <taxon>Eukaryota</taxon>
        <taxon>Viridiplantae</taxon>
        <taxon>Streptophyta</taxon>
        <taxon>Embryophyta</taxon>
        <taxon>Tracheophyta</taxon>
        <taxon>Spermatophyta</taxon>
        <taxon>Magnoliopsida</taxon>
        <taxon>eudicotyledons</taxon>
        <taxon>Gunneridae</taxon>
        <taxon>Pentapetalae</taxon>
        <taxon>rosids</taxon>
        <taxon>fabids</taxon>
        <taxon>Malpighiales</taxon>
        <taxon>Euphorbiaceae</taxon>
        <taxon>Crotonoideae</taxon>
        <taxon>Manihoteae</taxon>
        <taxon>Manihot</taxon>
    </lineage>
</organism>
<dbReference type="OMA" id="VFLQFTW"/>
<dbReference type="OrthoDB" id="1862401at2759"/>
<protein>
    <submittedName>
        <fullName evidence="2">Uncharacterized protein</fullName>
    </submittedName>
</protein>
<dbReference type="Gene3D" id="3.30.559.10">
    <property type="entry name" value="Chloramphenicol acetyltransferase-like domain"/>
    <property type="match status" value="2"/>
</dbReference>
<dbReference type="AlphaFoldDB" id="A0A2C9WFC5"/>